<dbReference type="AlphaFoldDB" id="A0A645IYV0"/>
<protein>
    <submittedName>
        <fullName evidence="1">Uncharacterized protein</fullName>
    </submittedName>
</protein>
<comment type="caution">
    <text evidence="1">The sequence shown here is derived from an EMBL/GenBank/DDBJ whole genome shotgun (WGS) entry which is preliminary data.</text>
</comment>
<accession>A0A645IYV0</accession>
<organism evidence="1">
    <name type="scientific">bioreactor metagenome</name>
    <dbReference type="NCBI Taxonomy" id="1076179"/>
    <lineage>
        <taxon>unclassified sequences</taxon>
        <taxon>metagenomes</taxon>
        <taxon>ecological metagenomes</taxon>
    </lineage>
</organism>
<dbReference type="PROSITE" id="PS51257">
    <property type="entry name" value="PROKAR_LIPOPROTEIN"/>
    <property type="match status" value="1"/>
</dbReference>
<gene>
    <name evidence="1" type="ORF">SDC9_201098</name>
</gene>
<proteinExistence type="predicted"/>
<dbReference type="EMBL" id="VSSQ01120551">
    <property type="protein sequence ID" value="MPN53434.1"/>
    <property type="molecule type" value="Genomic_DNA"/>
</dbReference>
<name>A0A645IYV0_9ZZZZ</name>
<evidence type="ECO:0000313" key="1">
    <source>
        <dbReference type="EMBL" id="MPN53434.1"/>
    </source>
</evidence>
<reference evidence="1" key="1">
    <citation type="submission" date="2019-08" db="EMBL/GenBank/DDBJ databases">
        <authorList>
            <person name="Kucharzyk K."/>
            <person name="Murdoch R.W."/>
            <person name="Higgins S."/>
            <person name="Loffler F."/>
        </authorList>
    </citation>
    <scope>NUCLEOTIDE SEQUENCE</scope>
</reference>
<sequence length="76" mass="8644">MKKIMLFILSVFTMISCDPLVNNKDMGGILSEDQIDISVKSTTEGSNEIVMENYTPGIVPYWDFIINTSLIRKKQQ</sequence>